<dbReference type="InterPro" id="IPR001433">
    <property type="entry name" value="OxRdtase_FAD/NAD-bd"/>
</dbReference>
<evidence type="ECO:0000256" key="1">
    <source>
        <dbReference type="ARBA" id="ARBA00001974"/>
    </source>
</evidence>
<sequence>MSSLRTETVTSVHHWNDTLFSFTTTRDRGFRFKNGHFVMIGLEVDGRPLMRAYSIVSANYEEELEFFSIKVSDGPLTSRLQNIKVGDSIYVSSKPTGTLVLDNLLPGRNLWLISTGTGLAPFLSIIKDPETYERFDKVILTHGVRFVSELAYQGVIENELPTNEYFGGLIRDKLVYYPTVTREYFPTQGRLTDLMDSGKLVMDLELPKFSLEHDRFMVCGSPAMLKDTCDILNAQGFEEARHGNAGHYVIERAFVEK</sequence>
<comment type="cofactor">
    <cofactor evidence="1">
        <name>FAD</name>
        <dbReference type="ChEBI" id="CHEBI:57692"/>
    </cofactor>
</comment>
<gene>
    <name evidence="11" type="ORF">M3P05_03695</name>
</gene>
<comment type="catalytic activity">
    <reaction evidence="9">
        <text>2 reduced [2Fe-2S]-[ferredoxin] + NADP(+) + H(+) = 2 oxidized [2Fe-2S]-[ferredoxin] + NADPH</text>
        <dbReference type="Rhea" id="RHEA:20125"/>
        <dbReference type="Rhea" id="RHEA-COMP:10000"/>
        <dbReference type="Rhea" id="RHEA-COMP:10001"/>
        <dbReference type="ChEBI" id="CHEBI:15378"/>
        <dbReference type="ChEBI" id="CHEBI:33737"/>
        <dbReference type="ChEBI" id="CHEBI:33738"/>
        <dbReference type="ChEBI" id="CHEBI:57783"/>
        <dbReference type="ChEBI" id="CHEBI:58349"/>
        <dbReference type="EC" id="1.18.1.2"/>
    </reaction>
</comment>
<dbReference type="InterPro" id="IPR039261">
    <property type="entry name" value="FNR_nucleotide-bd"/>
</dbReference>
<dbReference type="EMBL" id="JAMFLX010000003">
    <property type="protein sequence ID" value="MCL6269044.1"/>
    <property type="molecule type" value="Genomic_DNA"/>
</dbReference>
<evidence type="ECO:0000256" key="6">
    <source>
        <dbReference type="ARBA" id="ARBA00022827"/>
    </source>
</evidence>
<dbReference type="Pfam" id="PF00175">
    <property type="entry name" value="NAD_binding_1"/>
    <property type="match status" value="1"/>
</dbReference>
<evidence type="ECO:0000256" key="9">
    <source>
        <dbReference type="ARBA" id="ARBA00047776"/>
    </source>
</evidence>
<evidence type="ECO:0000259" key="10">
    <source>
        <dbReference type="PROSITE" id="PS51384"/>
    </source>
</evidence>
<dbReference type="SUPFAM" id="SSF63380">
    <property type="entry name" value="Riboflavin synthase domain-like"/>
    <property type="match status" value="1"/>
</dbReference>
<keyword evidence="7" id="KW-0521">NADP</keyword>
<dbReference type="EC" id="1.18.1.2" evidence="3"/>
<name>A0ABT0PCE2_9GAMM</name>
<dbReference type="Proteomes" id="UP001203338">
    <property type="component" value="Unassembled WGS sequence"/>
</dbReference>
<dbReference type="InterPro" id="IPR033892">
    <property type="entry name" value="FNR_bac"/>
</dbReference>
<evidence type="ECO:0000256" key="4">
    <source>
        <dbReference type="ARBA" id="ARBA00022630"/>
    </source>
</evidence>
<dbReference type="CDD" id="cd06195">
    <property type="entry name" value="FNR1"/>
    <property type="match status" value="1"/>
</dbReference>
<evidence type="ECO:0000313" key="12">
    <source>
        <dbReference type="Proteomes" id="UP001203338"/>
    </source>
</evidence>
<keyword evidence="8" id="KW-0560">Oxidoreductase</keyword>
<organism evidence="11 12">
    <name type="scientific">Parendozoicomonas callyspongiae</name>
    <dbReference type="NCBI Taxonomy" id="2942213"/>
    <lineage>
        <taxon>Bacteria</taxon>
        <taxon>Pseudomonadati</taxon>
        <taxon>Pseudomonadota</taxon>
        <taxon>Gammaproteobacteria</taxon>
        <taxon>Oceanospirillales</taxon>
        <taxon>Endozoicomonadaceae</taxon>
        <taxon>Parendozoicomonas</taxon>
    </lineage>
</organism>
<dbReference type="PANTHER" id="PTHR47878">
    <property type="entry name" value="OXIDOREDUCTASE FAD/NAD(P)-BINDING DOMAIN PROTEIN"/>
    <property type="match status" value="1"/>
</dbReference>
<keyword evidence="4" id="KW-0285">Flavoprotein</keyword>
<dbReference type="PROSITE" id="PS51384">
    <property type="entry name" value="FAD_FR"/>
    <property type="match status" value="1"/>
</dbReference>
<dbReference type="Pfam" id="PF00970">
    <property type="entry name" value="FAD_binding_6"/>
    <property type="match status" value="1"/>
</dbReference>
<proteinExistence type="inferred from homology"/>
<dbReference type="Gene3D" id="3.40.50.80">
    <property type="entry name" value="Nucleotide-binding domain of ferredoxin-NADP reductase (FNR) module"/>
    <property type="match status" value="1"/>
</dbReference>
<evidence type="ECO:0000256" key="5">
    <source>
        <dbReference type="ARBA" id="ARBA00022741"/>
    </source>
</evidence>
<protein>
    <recommendedName>
        <fullName evidence="3">ferredoxin--NADP(+) reductase</fullName>
        <ecNumber evidence="3">1.18.1.2</ecNumber>
    </recommendedName>
</protein>
<comment type="caution">
    <text evidence="11">The sequence shown here is derived from an EMBL/GenBank/DDBJ whole genome shotgun (WGS) entry which is preliminary data.</text>
</comment>
<dbReference type="InterPro" id="IPR051930">
    <property type="entry name" value="FNR_type-1"/>
</dbReference>
<evidence type="ECO:0000256" key="7">
    <source>
        <dbReference type="ARBA" id="ARBA00022857"/>
    </source>
</evidence>
<dbReference type="RefSeq" id="WP_249697872.1">
    <property type="nucleotide sequence ID" value="NZ_JAMFLX010000003.1"/>
</dbReference>
<dbReference type="InterPro" id="IPR017938">
    <property type="entry name" value="Riboflavin_synthase-like_b-brl"/>
</dbReference>
<evidence type="ECO:0000256" key="8">
    <source>
        <dbReference type="ARBA" id="ARBA00023002"/>
    </source>
</evidence>
<feature type="domain" description="FAD-binding FR-type" evidence="10">
    <location>
        <begin position="2"/>
        <end position="102"/>
    </location>
</feature>
<dbReference type="PANTHER" id="PTHR47878:SF1">
    <property type="entry name" value="FLAVODOXIN_FERREDOXIN--NADP REDUCTASE"/>
    <property type="match status" value="1"/>
</dbReference>
<dbReference type="InterPro" id="IPR008333">
    <property type="entry name" value="Cbr1-like_FAD-bd_dom"/>
</dbReference>
<evidence type="ECO:0000256" key="2">
    <source>
        <dbReference type="ARBA" id="ARBA00008312"/>
    </source>
</evidence>
<dbReference type="Gene3D" id="2.40.30.10">
    <property type="entry name" value="Translation factors"/>
    <property type="match status" value="1"/>
</dbReference>
<accession>A0ABT0PCE2</accession>
<reference evidence="11 12" key="1">
    <citation type="submission" date="2022-05" db="EMBL/GenBank/DDBJ databases">
        <authorList>
            <person name="Park J.-S."/>
        </authorList>
    </citation>
    <scope>NUCLEOTIDE SEQUENCE [LARGE SCALE GENOMIC DNA]</scope>
    <source>
        <strain evidence="11 12">2012CJ34-2</strain>
    </source>
</reference>
<evidence type="ECO:0000256" key="3">
    <source>
        <dbReference type="ARBA" id="ARBA00013223"/>
    </source>
</evidence>
<keyword evidence="12" id="KW-1185">Reference proteome</keyword>
<dbReference type="SUPFAM" id="SSF52343">
    <property type="entry name" value="Ferredoxin reductase-like, C-terminal NADP-linked domain"/>
    <property type="match status" value="1"/>
</dbReference>
<keyword evidence="6" id="KW-0274">FAD</keyword>
<comment type="similarity">
    <text evidence="2">Belongs to the ferredoxin--NADP reductase type 1 family.</text>
</comment>
<keyword evidence="5" id="KW-0547">Nucleotide-binding</keyword>
<evidence type="ECO:0000313" key="11">
    <source>
        <dbReference type="EMBL" id="MCL6269044.1"/>
    </source>
</evidence>
<dbReference type="InterPro" id="IPR017927">
    <property type="entry name" value="FAD-bd_FR_type"/>
</dbReference>